<dbReference type="SUPFAM" id="SSF102110">
    <property type="entry name" value="(2r)-phospho-3-sulfolactate synthase ComA"/>
    <property type="match status" value="1"/>
</dbReference>
<dbReference type="PANTHER" id="PTHR48413">
    <property type="match status" value="1"/>
</dbReference>
<reference evidence="2 3" key="1">
    <citation type="submission" date="2014-04" db="EMBL/GenBank/DDBJ databases">
        <title>Draft genome sequence of Bacillus azotoformans MEV2011, a (co-) denitrifying strain unable to grow in the presence of oxygen.</title>
        <authorList>
            <person name="Nielsen M."/>
            <person name="Schreiber L."/>
            <person name="Finster K."/>
            <person name="Schramm A."/>
        </authorList>
    </citation>
    <scope>NUCLEOTIDE SEQUENCE [LARGE SCALE GENOMIC DNA]</scope>
    <source>
        <strain evidence="2 3">MEV2011</strain>
    </source>
</reference>
<keyword evidence="2" id="KW-0456">Lyase</keyword>
<evidence type="ECO:0000256" key="1">
    <source>
        <dbReference type="ARBA" id="ARBA00010424"/>
    </source>
</evidence>
<dbReference type="OrthoDB" id="7809088at2"/>
<dbReference type="GO" id="GO:0043817">
    <property type="term" value="F:phosphosulfolactate synthase activity"/>
    <property type="evidence" value="ECO:0007669"/>
    <property type="project" value="UniProtKB-EC"/>
</dbReference>
<dbReference type="InterPro" id="IPR036112">
    <property type="entry name" value="ComA_synth_sf"/>
</dbReference>
<dbReference type="AlphaFoldDB" id="A0A072NQI6"/>
<name>A0A072NQI6_SCHAZ</name>
<dbReference type="EMBL" id="JJRY01000004">
    <property type="protein sequence ID" value="KEF39123.1"/>
    <property type="molecule type" value="Genomic_DNA"/>
</dbReference>
<comment type="caution">
    <text evidence="2">The sequence shown here is derived from an EMBL/GenBank/DDBJ whole genome shotgun (WGS) entry which is preliminary data.</text>
</comment>
<dbReference type="PATRIC" id="fig|1348973.3.peg.1477"/>
<sequence length="256" mass="28845">MNFLDMPKRTIGNRTFGLTSIADFGVPVGQLRCILDDYHSYIDVAKLGVGSAYVTPNFDEKIKLYKQYGIKVYCGGTLFEKCYYQGKLDEYKKFLQKHGVEWIEVSNGTLDIPLETRFDLVNELKADFSVLGEVGSKDQTQELSARSWVLEMNSLLEAGCKYVITEGRDSGTAGIYNPNGEVKKSIIKELTKQVDINRVIFEAPTSKQQMYFINAFGPNVNLGNVKMQDALLLEAERVGLRSETFFMEPDSNPARL</sequence>
<dbReference type="RefSeq" id="WP_035194545.1">
    <property type="nucleotide sequence ID" value="NZ_JJRY01000004.1"/>
</dbReference>
<dbReference type="InterPro" id="IPR003830">
    <property type="entry name" value="ComA_synth"/>
</dbReference>
<evidence type="ECO:0000313" key="3">
    <source>
        <dbReference type="Proteomes" id="UP000027936"/>
    </source>
</evidence>
<dbReference type="InterPro" id="IPR013785">
    <property type="entry name" value="Aldolase_TIM"/>
</dbReference>
<organism evidence="2 3">
    <name type="scientific">Schinkia azotoformans MEV2011</name>
    <dbReference type="NCBI Taxonomy" id="1348973"/>
    <lineage>
        <taxon>Bacteria</taxon>
        <taxon>Bacillati</taxon>
        <taxon>Bacillota</taxon>
        <taxon>Bacilli</taxon>
        <taxon>Bacillales</taxon>
        <taxon>Bacillaceae</taxon>
        <taxon>Calidifontibacillus/Schinkia group</taxon>
        <taxon>Schinkia</taxon>
    </lineage>
</organism>
<protein>
    <submittedName>
        <fullName evidence="2">Phosphosulfolactate synthase</fullName>
        <ecNumber evidence="2">4.4.1.19</ecNumber>
    </submittedName>
</protein>
<accession>A0A072NQI6</accession>
<evidence type="ECO:0000313" key="2">
    <source>
        <dbReference type="EMBL" id="KEF39123.1"/>
    </source>
</evidence>
<dbReference type="Gene3D" id="3.20.20.70">
    <property type="entry name" value="Aldolase class I"/>
    <property type="match status" value="1"/>
</dbReference>
<dbReference type="Proteomes" id="UP000027936">
    <property type="component" value="Unassembled WGS sequence"/>
</dbReference>
<proteinExistence type="inferred from homology"/>
<gene>
    <name evidence="2" type="ORF">M670_01512</name>
</gene>
<dbReference type="EC" id="4.4.1.19" evidence="2"/>
<dbReference type="PANTHER" id="PTHR48413:SF1">
    <property type="entry name" value="PROTEIN HEAT-STRESS-ASSOCIATED 32"/>
    <property type="match status" value="1"/>
</dbReference>
<comment type="similarity">
    <text evidence="1">Belongs to the phosphosulfolactate synthase family.</text>
</comment>
<dbReference type="Pfam" id="PF02679">
    <property type="entry name" value="ComA"/>
    <property type="match status" value="1"/>
</dbReference>